<accession>A0A2S9ILG1</accession>
<dbReference type="RefSeq" id="WP_105744379.1">
    <property type="nucleotide sequence ID" value="NZ_PVBR01000021.1"/>
</dbReference>
<evidence type="ECO:0000313" key="2">
    <source>
        <dbReference type="Proteomes" id="UP000239434"/>
    </source>
</evidence>
<name>A0A2S9ILG1_9HYPH</name>
<proteinExistence type="predicted"/>
<dbReference type="EMBL" id="PVBR01000021">
    <property type="protein sequence ID" value="PRD41371.1"/>
    <property type="molecule type" value="Genomic_DNA"/>
</dbReference>
<evidence type="ECO:0000313" key="1">
    <source>
        <dbReference type="EMBL" id="PRD41371.1"/>
    </source>
</evidence>
<sequence>MSIYEPAVLKWGQDIGQASAEFLNDLTPAQQLLKMPLVMAQIAKGKEDVETCIINYNLPSDEAAHLLFVFEEAVRGSLDAFKVPIGQRQSLD</sequence>
<organism evidence="1 2">
    <name type="scientific">Phyllobacterium phragmitis</name>
    <dbReference type="NCBI Taxonomy" id="2670329"/>
    <lineage>
        <taxon>Bacteria</taxon>
        <taxon>Pseudomonadati</taxon>
        <taxon>Pseudomonadota</taxon>
        <taxon>Alphaproteobacteria</taxon>
        <taxon>Hyphomicrobiales</taxon>
        <taxon>Phyllobacteriaceae</taxon>
        <taxon>Phyllobacterium</taxon>
    </lineage>
</organism>
<dbReference type="Proteomes" id="UP000239434">
    <property type="component" value="Unassembled WGS sequence"/>
</dbReference>
<gene>
    <name evidence="1" type="ORF">C5748_22050</name>
</gene>
<dbReference type="AlphaFoldDB" id="A0A2S9ILG1"/>
<reference evidence="1 2" key="1">
    <citation type="submission" date="2018-02" db="EMBL/GenBank/DDBJ databases">
        <title>The draft genome of Phyllobacterium sp. 1N-3.</title>
        <authorList>
            <person name="Liu L."/>
            <person name="Li L."/>
            <person name="Zhang X."/>
            <person name="Wang T."/>
            <person name="Liang L."/>
        </authorList>
    </citation>
    <scope>NUCLEOTIDE SEQUENCE [LARGE SCALE GENOMIC DNA]</scope>
    <source>
        <strain evidence="1 2">1N-3</strain>
    </source>
</reference>
<keyword evidence="2" id="KW-1185">Reference proteome</keyword>
<comment type="caution">
    <text evidence="1">The sequence shown here is derived from an EMBL/GenBank/DDBJ whole genome shotgun (WGS) entry which is preliminary data.</text>
</comment>
<protein>
    <submittedName>
        <fullName evidence="1">Uncharacterized protein</fullName>
    </submittedName>
</protein>